<gene>
    <name evidence="2" type="ORF">GCM10023231_19980</name>
</gene>
<proteinExistence type="predicted"/>
<sequence length="239" mass="27476">MEERIEQYVDAELTDVEKRQFEADLVNDPTLADDLAFYLQSKTAAKEAAYETLLEEKHRQWSTLEAEQARRLSPSTWMSIAASVLFVIAVLFYFNNPFKSSLSNRTEQYVATHLKELSVHLGDEGQSLQRAIQAYNQQQYDPAITLAAIYLTQHPQDADALRVIGLAHLQKKEYDQALDYFQQLRAQTQLYSNPGKYYEGLTYLLRNQKGDEVRGRKLLQEVIAQNLEGKPDALKLLKQ</sequence>
<comment type="caution">
    <text evidence="2">The sequence shown here is derived from an EMBL/GenBank/DDBJ whole genome shotgun (WGS) entry which is preliminary data.</text>
</comment>
<evidence type="ECO:0000313" key="2">
    <source>
        <dbReference type="EMBL" id="GAA4792039.1"/>
    </source>
</evidence>
<dbReference type="SUPFAM" id="SSF48452">
    <property type="entry name" value="TPR-like"/>
    <property type="match status" value="1"/>
</dbReference>
<keyword evidence="1" id="KW-0472">Membrane</keyword>
<reference evidence="3" key="1">
    <citation type="journal article" date="2019" name="Int. J. Syst. Evol. Microbiol.">
        <title>The Global Catalogue of Microorganisms (GCM) 10K type strain sequencing project: providing services to taxonomists for standard genome sequencing and annotation.</title>
        <authorList>
            <consortium name="The Broad Institute Genomics Platform"/>
            <consortium name="The Broad Institute Genome Sequencing Center for Infectious Disease"/>
            <person name="Wu L."/>
            <person name="Ma J."/>
        </authorList>
    </citation>
    <scope>NUCLEOTIDE SEQUENCE [LARGE SCALE GENOMIC DNA]</scope>
    <source>
        <strain evidence="3">JCM 18200</strain>
    </source>
</reference>
<dbReference type="RefSeq" id="WP_345231626.1">
    <property type="nucleotide sequence ID" value="NZ_BAABIQ010000031.1"/>
</dbReference>
<dbReference type="Gene3D" id="1.25.40.10">
    <property type="entry name" value="Tetratricopeptide repeat domain"/>
    <property type="match status" value="1"/>
</dbReference>
<organism evidence="2 3">
    <name type="scientific">Olivibacter ginsenosidimutans</name>
    <dbReference type="NCBI Taxonomy" id="1176537"/>
    <lineage>
        <taxon>Bacteria</taxon>
        <taxon>Pseudomonadati</taxon>
        <taxon>Bacteroidota</taxon>
        <taxon>Sphingobacteriia</taxon>
        <taxon>Sphingobacteriales</taxon>
        <taxon>Sphingobacteriaceae</taxon>
        <taxon>Olivibacter</taxon>
    </lineage>
</organism>
<protein>
    <recommendedName>
        <fullName evidence="4">Tetratricopeptide repeat protein</fullName>
    </recommendedName>
</protein>
<dbReference type="Proteomes" id="UP001501411">
    <property type="component" value="Unassembled WGS sequence"/>
</dbReference>
<dbReference type="EMBL" id="BAABIQ010000031">
    <property type="protein sequence ID" value="GAA4792039.1"/>
    <property type="molecule type" value="Genomic_DNA"/>
</dbReference>
<feature type="transmembrane region" description="Helical" evidence="1">
    <location>
        <begin position="77"/>
        <end position="95"/>
    </location>
</feature>
<evidence type="ECO:0000256" key="1">
    <source>
        <dbReference type="SAM" id="Phobius"/>
    </source>
</evidence>
<keyword evidence="1" id="KW-0812">Transmembrane</keyword>
<name>A0ABP9BBX5_9SPHI</name>
<accession>A0ABP9BBX5</accession>
<evidence type="ECO:0008006" key="4">
    <source>
        <dbReference type="Google" id="ProtNLM"/>
    </source>
</evidence>
<dbReference type="InterPro" id="IPR011990">
    <property type="entry name" value="TPR-like_helical_dom_sf"/>
</dbReference>
<keyword evidence="3" id="KW-1185">Reference proteome</keyword>
<keyword evidence="1" id="KW-1133">Transmembrane helix</keyword>
<evidence type="ECO:0000313" key="3">
    <source>
        <dbReference type="Proteomes" id="UP001501411"/>
    </source>
</evidence>